<sequence>MEAGELRILVYVMTESRERVVSSTMQEVKRSKYCVAEPEVRRTGWMRALVASLYRVSNYFETLPQGGLLAEIDLF</sequence>
<dbReference type="EMBL" id="AODE01000033">
    <property type="protein sequence ID" value="EUJ26047.1"/>
    <property type="molecule type" value="Genomic_DNA"/>
</dbReference>
<comment type="caution">
    <text evidence="1">The sequence shown here is derived from an EMBL/GenBank/DDBJ whole genome shotgun (WGS) entry which is preliminary data.</text>
</comment>
<evidence type="ECO:0000313" key="1">
    <source>
        <dbReference type="EMBL" id="EUJ26047.1"/>
    </source>
</evidence>
<gene>
    <name evidence="1" type="ORF">PCORN_15411</name>
</gene>
<name>W7BJF5_9LIST</name>
<dbReference type="AlphaFoldDB" id="W7BJF5"/>
<keyword evidence="2" id="KW-1185">Reference proteome</keyword>
<reference evidence="1 2" key="1">
    <citation type="journal article" date="2014" name="Int. J. Syst. Evol. Microbiol.">
        <title>Listeria floridensis sp. nov., Listeria aquatica sp. nov., Listeria cornellensis sp. nov., Listeria riparia sp. nov. and Listeria grandensis sp. nov., from agricultural and natural environments.</title>
        <authorList>
            <person name="den Bakker H.C."/>
            <person name="Warchocki S."/>
            <person name="Wright E.M."/>
            <person name="Allred A.F."/>
            <person name="Ahlstrom C."/>
            <person name="Manuel C.S."/>
            <person name="Stasiewicz M.J."/>
            <person name="Burrell A."/>
            <person name="Roof S."/>
            <person name="Strawn L."/>
            <person name="Fortes E.D."/>
            <person name="Nightingale K.K."/>
            <person name="Kephart D."/>
            <person name="Wiedmann M."/>
        </authorList>
    </citation>
    <scope>NUCLEOTIDE SEQUENCE [LARGE SCALE GENOMIC DNA]</scope>
    <source>
        <strain evidence="2">FSL F6-969</strain>
    </source>
</reference>
<organism evidence="1 2">
    <name type="scientific">Listeria cornellensis FSL F6-0969</name>
    <dbReference type="NCBI Taxonomy" id="1265820"/>
    <lineage>
        <taxon>Bacteria</taxon>
        <taxon>Bacillati</taxon>
        <taxon>Bacillota</taxon>
        <taxon>Bacilli</taxon>
        <taxon>Bacillales</taxon>
        <taxon>Listeriaceae</taxon>
        <taxon>Listeria</taxon>
    </lineage>
</organism>
<dbReference type="Proteomes" id="UP000019254">
    <property type="component" value="Unassembled WGS sequence"/>
</dbReference>
<proteinExistence type="predicted"/>
<protein>
    <submittedName>
        <fullName evidence="1">Uncharacterized protein</fullName>
    </submittedName>
</protein>
<accession>W7BJF5</accession>
<evidence type="ECO:0000313" key="2">
    <source>
        <dbReference type="Proteomes" id="UP000019254"/>
    </source>
</evidence>